<dbReference type="Proteomes" id="UP000626109">
    <property type="component" value="Unassembled WGS sequence"/>
</dbReference>
<proteinExistence type="predicted"/>
<accession>A0A813KWL4</accession>
<feature type="transmembrane region" description="Helical" evidence="1">
    <location>
        <begin position="21"/>
        <end position="40"/>
    </location>
</feature>
<evidence type="ECO:0000313" key="3">
    <source>
        <dbReference type="Proteomes" id="UP000626109"/>
    </source>
</evidence>
<gene>
    <name evidence="2" type="ORF">PGLA2088_LOCUS38047</name>
</gene>
<feature type="transmembrane region" description="Helical" evidence="1">
    <location>
        <begin position="52"/>
        <end position="73"/>
    </location>
</feature>
<feature type="transmembrane region" description="Helical" evidence="1">
    <location>
        <begin position="85"/>
        <end position="107"/>
    </location>
</feature>
<keyword evidence="1" id="KW-0812">Transmembrane</keyword>
<feature type="transmembrane region" description="Helical" evidence="1">
    <location>
        <begin position="280"/>
        <end position="298"/>
    </location>
</feature>
<reference evidence="2" key="1">
    <citation type="submission" date="2021-02" db="EMBL/GenBank/DDBJ databases">
        <authorList>
            <person name="Dougan E. K."/>
            <person name="Rhodes N."/>
            <person name="Thang M."/>
            <person name="Chan C."/>
        </authorList>
    </citation>
    <scope>NUCLEOTIDE SEQUENCE</scope>
</reference>
<keyword evidence="1" id="KW-1133">Transmembrane helix</keyword>
<evidence type="ECO:0000256" key="1">
    <source>
        <dbReference type="SAM" id="Phobius"/>
    </source>
</evidence>
<dbReference type="AlphaFoldDB" id="A0A813KWL4"/>
<dbReference type="EMBL" id="CAJNNW010032650">
    <property type="protein sequence ID" value="CAE8714522.1"/>
    <property type="molecule type" value="Genomic_DNA"/>
</dbReference>
<sequence length="308" mass="33996">MKLDAETNALIQKRLRQNLGFLEISGCAVLSTGTFSVVYLCRCSEIRHTMAAVAFLGILLVAGAGVLAMANATIRYRVRNPARTWLVATVSLWAGFATGFVVGDYYWNADTAKYYAYKEMASYVDVNPSVDKATSYMDAGVIYFKEGTSVLRSMALAFRNGRTYCVAPIYLDPLQNVSNTASSKTPGFITPRSGTIDFWAVGVDCCGDTGNTFTCGEAGIATARTGMRVLEDKSTLMYQLAVQEWSASTGLPSKHPMFLEWVTDPISVEESMLNTSINNFWRNAVGYFFASLIASYMLHMTLRHWKFV</sequence>
<organism evidence="2 3">
    <name type="scientific">Polarella glacialis</name>
    <name type="common">Dinoflagellate</name>
    <dbReference type="NCBI Taxonomy" id="89957"/>
    <lineage>
        <taxon>Eukaryota</taxon>
        <taxon>Sar</taxon>
        <taxon>Alveolata</taxon>
        <taxon>Dinophyceae</taxon>
        <taxon>Suessiales</taxon>
        <taxon>Suessiaceae</taxon>
        <taxon>Polarella</taxon>
    </lineage>
</organism>
<comment type="caution">
    <text evidence="2">The sequence shown here is derived from an EMBL/GenBank/DDBJ whole genome shotgun (WGS) entry which is preliminary data.</text>
</comment>
<evidence type="ECO:0000313" key="2">
    <source>
        <dbReference type="EMBL" id="CAE8714522.1"/>
    </source>
</evidence>
<protein>
    <submittedName>
        <fullName evidence="2">Uncharacterized protein</fullName>
    </submittedName>
</protein>
<name>A0A813KWL4_POLGL</name>
<keyword evidence="1" id="KW-0472">Membrane</keyword>